<dbReference type="NCBIfam" id="NF001263">
    <property type="entry name" value="PRK00226.1-4"/>
    <property type="match status" value="1"/>
</dbReference>
<dbReference type="GO" id="GO:0032784">
    <property type="term" value="P:regulation of DNA-templated transcription elongation"/>
    <property type="evidence" value="ECO:0007669"/>
    <property type="project" value="UniProtKB-UniRule"/>
</dbReference>
<dbReference type="GO" id="GO:0003677">
    <property type="term" value="F:DNA binding"/>
    <property type="evidence" value="ECO:0007669"/>
    <property type="project" value="UniProtKB-UniRule"/>
</dbReference>
<dbReference type="Proteomes" id="UP000824208">
    <property type="component" value="Unassembled WGS sequence"/>
</dbReference>
<comment type="caution">
    <text evidence="13">The sequence shown here is derived from an EMBL/GenBank/DDBJ whole genome shotgun (WGS) entry which is preliminary data.</text>
</comment>
<proteinExistence type="inferred from homology"/>
<evidence type="ECO:0000259" key="12">
    <source>
        <dbReference type="Pfam" id="PF03449"/>
    </source>
</evidence>
<keyword evidence="5 9" id="KW-0238">DNA-binding</keyword>
<evidence type="ECO:0000256" key="8">
    <source>
        <dbReference type="ARBA" id="ARBA00030776"/>
    </source>
</evidence>
<gene>
    <name evidence="9 13" type="primary">greA</name>
    <name evidence="13" type="ORF">H9714_00580</name>
</gene>
<evidence type="ECO:0000256" key="7">
    <source>
        <dbReference type="ARBA" id="ARBA00024916"/>
    </source>
</evidence>
<feature type="domain" description="Transcription elongation factor GreA/GreB C-terminal" evidence="11">
    <location>
        <begin position="85"/>
        <end position="158"/>
    </location>
</feature>
<evidence type="ECO:0000313" key="14">
    <source>
        <dbReference type="Proteomes" id="UP000824208"/>
    </source>
</evidence>
<evidence type="ECO:0000256" key="2">
    <source>
        <dbReference type="ARBA" id="ARBA00013729"/>
    </source>
</evidence>
<dbReference type="SUPFAM" id="SSF46557">
    <property type="entry name" value="GreA transcript cleavage protein, N-terminal domain"/>
    <property type="match status" value="1"/>
</dbReference>
<dbReference type="SUPFAM" id="SSF54534">
    <property type="entry name" value="FKBP-like"/>
    <property type="match status" value="1"/>
</dbReference>
<comment type="function">
    <text evidence="7 9 10">Necessary for efficient RNA polymerase transcription elongation past template-encoded arresting sites. The arresting sites in DNA have the property of trapping a certain fraction of elongating RNA polymerases that pass through, resulting in locked ternary complexes. Cleavage of the nascent transcript by cleavage factors such as GreA or GreB allows the resumption of elongation from the new 3'terminus. GreA releases sequences of 2 to 3 nucleotides.</text>
</comment>
<protein>
    <recommendedName>
        <fullName evidence="2 9">Transcription elongation factor GreA</fullName>
    </recommendedName>
    <alternativeName>
        <fullName evidence="8 9">Transcript cleavage factor GreA</fullName>
    </alternativeName>
</protein>
<dbReference type="NCBIfam" id="TIGR01462">
    <property type="entry name" value="greA"/>
    <property type="match status" value="1"/>
</dbReference>
<evidence type="ECO:0000256" key="1">
    <source>
        <dbReference type="ARBA" id="ARBA00008213"/>
    </source>
</evidence>
<dbReference type="InterPro" id="IPR001437">
    <property type="entry name" value="Tscrpt_elong_fac_GreA/B_C"/>
</dbReference>
<dbReference type="InterPro" id="IPR028624">
    <property type="entry name" value="Tscrpt_elong_fac_GreA/B"/>
</dbReference>
<dbReference type="Pfam" id="PF03449">
    <property type="entry name" value="GreA_GreB_N"/>
    <property type="match status" value="1"/>
</dbReference>
<reference evidence="13" key="2">
    <citation type="submission" date="2021-04" db="EMBL/GenBank/DDBJ databases">
        <authorList>
            <person name="Gilroy R."/>
        </authorList>
    </citation>
    <scope>NUCLEOTIDE SEQUENCE</scope>
    <source>
        <strain evidence="13">CHK189-11263</strain>
    </source>
</reference>
<dbReference type="AlphaFoldDB" id="A0A9D2M8Y3"/>
<evidence type="ECO:0000256" key="10">
    <source>
        <dbReference type="RuleBase" id="RU000556"/>
    </source>
</evidence>
<dbReference type="HAMAP" id="MF_00105">
    <property type="entry name" value="GreA_GreB"/>
    <property type="match status" value="1"/>
</dbReference>
<dbReference type="InterPro" id="IPR022691">
    <property type="entry name" value="Tscrpt_elong_fac_GreA/B_N"/>
</dbReference>
<evidence type="ECO:0000256" key="5">
    <source>
        <dbReference type="ARBA" id="ARBA00023125"/>
    </source>
</evidence>
<name>A0A9D2M8Y3_9FIRM</name>
<evidence type="ECO:0000256" key="3">
    <source>
        <dbReference type="ARBA" id="ARBA00023015"/>
    </source>
</evidence>
<keyword evidence="13" id="KW-0251">Elongation factor</keyword>
<dbReference type="InterPro" id="IPR023459">
    <property type="entry name" value="Tscrpt_elong_fac_GreA/B_fam"/>
</dbReference>
<dbReference type="FunFam" id="3.10.50.30:FF:000001">
    <property type="entry name" value="Transcription elongation factor GreA"/>
    <property type="match status" value="1"/>
</dbReference>
<evidence type="ECO:0000259" key="11">
    <source>
        <dbReference type="Pfam" id="PF01272"/>
    </source>
</evidence>
<organism evidence="13 14">
    <name type="scientific">Candidatus Flavonifractor intestinipullorum</name>
    <dbReference type="NCBI Taxonomy" id="2838587"/>
    <lineage>
        <taxon>Bacteria</taxon>
        <taxon>Bacillati</taxon>
        <taxon>Bacillota</taxon>
        <taxon>Clostridia</taxon>
        <taxon>Eubacteriales</taxon>
        <taxon>Oscillospiraceae</taxon>
        <taxon>Flavonifractor</taxon>
    </lineage>
</organism>
<dbReference type="PROSITE" id="PS00829">
    <property type="entry name" value="GREAB_1"/>
    <property type="match status" value="1"/>
</dbReference>
<keyword evidence="3 9" id="KW-0805">Transcription regulation</keyword>
<evidence type="ECO:0000313" key="13">
    <source>
        <dbReference type="EMBL" id="HJB56032.1"/>
    </source>
</evidence>
<dbReference type="FunFam" id="1.10.287.180:FF:000001">
    <property type="entry name" value="Transcription elongation factor GreA"/>
    <property type="match status" value="1"/>
</dbReference>
<dbReference type="InterPro" id="IPR036805">
    <property type="entry name" value="Tscrpt_elong_fac_GreA/B_N_sf"/>
</dbReference>
<dbReference type="Pfam" id="PF01272">
    <property type="entry name" value="GreA_GreB"/>
    <property type="match status" value="1"/>
</dbReference>
<reference evidence="13" key="1">
    <citation type="journal article" date="2021" name="PeerJ">
        <title>Extensive microbial diversity within the chicken gut microbiome revealed by metagenomics and culture.</title>
        <authorList>
            <person name="Gilroy R."/>
            <person name="Ravi A."/>
            <person name="Getino M."/>
            <person name="Pursley I."/>
            <person name="Horton D.L."/>
            <person name="Alikhan N.F."/>
            <person name="Baker D."/>
            <person name="Gharbi K."/>
            <person name="Hall N."/>
            <person name="Watson M."/>
            <person name="Adriaenssens E.M."/>
            <person name="Foster-Nyarko E."/>
            <person name="Jarju S."/>
            <person name="Secka A."/>
            <person name="Antonio M."/>
            <person name="Oren A."/>
            <person name="Chaudhuri R.R."/>
            <person name="La Ragione R."/>
            <person name="Hildebrand F."/>
            <person name="Pallen M.J."/>
        </authorList>
    </citation>
    <scope>NUCLEOTIDE SEQUENCE</scope>
    <source>
        <strain evidence="13">CHK189-11263</strain>
    </source>
</reference>
<feature type="domain" description="Transcription elongation factor GreA/GreB N-terminal" evidence="12">
    <location>
        <begin position="7"/>
        <end position="75"/>
    </location>
</feature>
<dbReference type="InterPro" id="IPR006359">
    <property type="entry name" value="Tscrpt_elong_fac_GreA"/>
</dbReference>
<evidence type="ECO:0000256" key="6">
    <source>
        <dbReference type="ARBA" id="ARBA00023163"/>
    </source>
</evidence>
<dbReference type="PIRSF" id="PIRSF006092">
    <property type="entry name" value="GreA_GreB"/>
    <property type="match status" value="1"/>
</dbReference>
<dbReference type="PANTHER" id="PTHR30437:SF4">
    <property type="entry name" value="TRANSCRIPTION ELONGATION FACTOR GREA"/>
    <property type="match status" value="1"/>
</dbReference>
<accession>A0A9D2M8Y3</accession>
<sequence>MAKEYKLSPERFEQLKEELNYLKTVREKEVADQIKEARSFGDLSENSEYDEAKNEQGKLYSRIAEVENILANCVVLEEAEDEGDHTMVRLGSRIKVLDHEFDEEEEYEVVGSQEADPMNGRISEDSPFGRALLGRSVGDEVEVEAPAGMLRYRILNIEKAER</sequence>
<keyword evidence="13" id="KW-0648">Protein biosynthesis</keyword>
<keyword evidence="4" id="KW-0175">Coiled coil</keyword>
<dbReference type="GO" id="GO:0003746">
    <property type="term" value="F:translation elongation factor activity"/>
    <property type="evidence" value="ECO:0007669"/>
    <property type="project" value="UniProtKB-KW"/>
</dbReference>
<evidence type="ECO:0000256" key="4">
    <source>
        <dbReference type="ARBA" id="ARBA00023054"/>
    </source>
</evidence>
<dbReference type="InterPro" id="IPR036953">
    <property type="entry name" value="GreA/GreB_C_sf"/>
</dbReference>
<dbReference type="GO" id="GO:0006354">
    <property type="term" value="P:DNA-templated transcription elongation"/>
    <property type="evidence" value="ECO:0007669"/>
    <property type="project" value="TreeGrafter"/>
</dbReference>
<dbReference type="Gene3D" id="1.10.287.180">
    <property type="entry name" value="Transcription elongation factor, GreA/GreB, N-terminal domain"/>
    <property type="match status" value="1"/>
</dbReference>
<dbReference type="GO" id="GO:0070063">
    <property type="term" value="F:RNA polymerase binding"/>
    <property type="evidence" value="ECO:0007669"/>
    <property type="project" value="InterPro"/>
</dbReference>
<dbReference type="PROSITE" id="PS00830">
    <property type="entry name" value="GREAB_2"/>
    <property type="match status" value="1"/>
</dbReference>
<dbReference type="EMBL" id="DWYC01000005">
    <property type="protein sequence ID" value="HJB56032.1"/>
    <property type="molecule type" value="Genomic_DNA"/>
</dbReference>
<dbReference type="Gene3D" id="3.10.50.30">
    <property type="entry name" value="Transcription elongation factor, GreA/GreB, C-terminal domain"/>
    <property type="match status" value="1"/>
</dbReference>
<dbReference type="PANTHER" id="PTHR30437">
    <property type="entry name" value="TRANSCRIPTION ELONGATION FACTOR GREA"/>
    <property type="match status" value="1"/>
</dbReference>
<comment type="similarity">
    <text evidence="1 9 10">Belongs to the GreA/GreB family.</text>
</comment>
<dbReference type="InterPro" id="IPR018151">
    <property type="entry name" value="TF_GreA/GreB_CS"/>
</dbReference>
<evidence type="ECO:0000256" key="9">
    <source>
        <dbReference type="HAMAP-Rule" id="MF_00105"/>
    </source>
</evidence>
<keyword evidence="6 9" id="KW-0804">Transcription</keyword>